<reference evidence="1 2" key="1">
    <citation type="journal article" date="2016" name="Proc. Natl. Acad. Sci. U.S.A.">
        <title>Comparative genomics of biotechnologically important yeasts.</title>
        <authorList>
            <person name="Riley R."/>
            <person name="Haridas S."/>
            <person name="Wolfe K.H."/>
            <person name="Lopes M.R."/>
            <person name="Hittinger C.T."/>
            <person name="Goeker M."/>
            <person name="Salamov A.A."/>
            <person name="Wisecaver J.H."/>
            <person name="Long T.M."/>
            <person name="Calvey C.H."/>
            <person name="Aerts A.L."/>
            <person name="Barry K.W."/>
            <person name="Choi C."/>
            <person name="Clum A."/>
            <person name="Coughlan A.Y."/>
            <person name="Deshpande S."/>
            <person name="Douglass A.P."/>
            <person name="Hanson S.J."/>
            <person name="Klenk H.-P."/>
            <person name="LaButti K.M."/>
            <person name="Lapidus A."/>
            <person name="Lindquist E.A."/>
            <person name="Lipzen A.M."/>
            <person name="Meier-Kolthoff J.P."/>
            <person name="Ohm R.A."/>
            <person name="Otillar R.P."/>
            <person name="Pangilinan J.L."/>
            <person name="Peng Y."/>
            <person name="Rokas A."/>
            <person name="Rosa C.A."/>
            <person name="Scheuner C."/>
            <person name="Sibirny A.A."/>
            <person name="Slot J.C."/>
            <person name="Stielow J.B."/>
            <person name="Sun H."/>
            <person name="Kurtzman C.P."/>
            <person name="Blackwell M."/>
            <person name="Grigoriev I.V."/>
            <person name="Jeffries T.W."/>
        </authorList>
    </citation>
    <scope>NUCLEOTIDE SEQUENCE [LARGE SCALE GENOMIC DNA]</scope>
    <source>
        <strain evidence="1 2">NRRL Y-11557</strain>
    </source>
</reference>
<protein>
    <submittedName>
        <fullName evidence="1">Uncharacterized protein</fullName>
    </submittedName>
</protein>
<dbReference type="AlphaFoldDB" id="A0A1E3QC58"/>
<evidence type="ECO:0000313" key="2">
    <source>
        <dbReference type="Proteomes" id="UP000094385"/>
    </source>
</evidence>
<gene>
    <name evidence="1" type="ORF">LIPSTDRAFT_241107</name>
</gene>
<dbReference type="Proteomes" id="UP000094385">
    <property type="component" value="Unassembled WGS sequence"/>
</dbReference>
<dbReference type="EMBL" id="KV454291">
    <property type="protein sequence ID" value="ODQ75210.1"/>
    <property type="molecule type" value="Genomic_DNA"/>
</dbReference>
<evidence type="ECO:0000313" key="1">
    <source>
        <dbReference type="EMBL" id="ODQ75210.1"/>
    </source>
</evidence>
<keyword evidence="2" id="KW-1185">Reference proteome</keyword>
<name>A0A1E3QC58_LIPST</name>
<accession>A0A1E3QC58</accession>
<proteinExistence type="predicted"/>
<sequence>MEPPNYELVSYARAHGISTDHTKVTYWSRLNRSAILPVQVLTTQWLCTRSPQYVFLREDLQTGNDMIDYTDKFINAEAIDFNAKDYVELETLPNVAVELMKMDEPELRGPTVKPYLERVAPFAYMGNMKVQDPEVEEEPVWISVNFKFHFKEKLQITADDMQWLSKVTTQTEINTNKVFIYSLQNARTFLLARIGVNPESNL</sequence>
<organism evidence="1 2">
    <name type="scientific">Lipomyces starkeyi NRRL Y-11557</name>
    <dbReference type="NCBI Taxonomy" id="675824"/>
    <lineage>
        <taxon>Eukaryota</taxon>
        <taxon>Fungi</taxon>
        <taxon>Dikarya</taxon>
        <taxon>Ascomycota</taxon>
        <taxon>Saccharomycotina</taxon>
        <taxon>Lipomycetes</taxon>
        <taxon>Lipomycetales</taxon>
        <taxon>Lipomycetaceae</taxon>
        <taxon>Lipomyces</taxon>
    </lineage>
</organism>